<dbReference type="Gene3D" id="1.25.40.20">
    <property type="entry name" value="Ankyrin repeat-containing domain"/>
    <property type="match status" value="1"/>
</dbReference>
<dbReference type="STRING" id="47428.A0A284R2B1"/>
<proteinExistence type="predicted"/>
<dbReference type="OrthoDB" id="10261027at2759"/>
<dbReference type="AlphaFoldDB" id="A0A284R2B1"/>
<dbReference type="OMA" id="TRTHYNQ"/>
<sequence>MAITYGSIDSVEVLVDAGCDISPRSKGKTPLDLALNQQSSDLVQYLLDKGASFDQCLPHSFEDLSWASRELWYQKAQEHLAELQSGPNSQQDSDNNEVAHLLMAGLWTVTSAERHELVKITEDSPREPYISTTLPITGSPENPVRQIVFTTVSHDQGWSSDDTHGGGMHAGSFTWFEAGVESSPGVFMRIQDNVRADSQYRTHVNVWDHQDAPLPIKEWMANIKVGDTISVYPRARFAAWVNYVQSVKIDVYTACA</sequence>
<feature type="repeat" description="ANK" evidence="1">
    <location>
        <begin position="26"/>
        <end position="54"/>
    </location>
</feature>
<dbReference type="EMBL" id="FUEG01000004">
    <property type="protein sequence ID" value="SJL02874.1"/>
    <property type="molecule type" value="Genomic_DNA"/>
</dbReference>
<protein>
    <submittedName>
        <fullName evidence="2">Uncharacterized protein</fullName>
    </submittedName>
</protein>
<dbReference type="PROSITE" id="PS50088">
    <property type="entry name" value="ANK_REPEAT"/>
    <property type="match status" value="1"/>
</dbReference>
<evidence type="ECO:0000313" key="2">
    <source>
        <dbReference type="EMBL" id="SJL02874.1"/>
    </source>
</evidence>
<dbReference type="InterPro" id="IPR002110">
    <property type="entry name" value="Ankyrin_rpt"/>
</dbReference>
<evidence type="ECO:0000313" key="3">
    <source>
        <dbReference type="Proteomes" id="UP000219338"/>
    </source>
</evidence>
<dbReference type="InterPro" id="IPR036770">
    <property type="entry name" value="Ankyrin_rpt-contain_sf"/>
</dbReference>
<dbReference type="SUPFAM" id="SSF48403">
    <property type="entry name" value="Ankyrin repeat"/>
    <property type="match status" value="1"/>
</dbReference>
<dbReference type="Proteomes" id="UP000219338">
    <property type="component" value="Unassembled WGS sequence"/>
</dbReference>
<keyword evidence="1" id="KW-0040">ANK repeat</keyword>
<accession>A0A284R2B1</accession>
<dbReference type="PROSITE" id="PS50297">
    <property type="entry name" value="ANK_REP_REGION"/>
    <property type="match status" value="1"/>
</dbReference>
<dbReference type="Pfam" id="PF12796">
    <property type="entry name" value="Ank_2"/>
    <property type="match status" value="1"/>
</dbReference>
<reference evidence="3" key="1">
    <citation type="journal article" date="2017" name="Nat. Ecol. Evol.">
        <title>Genome expansion and lineage-specific genetic innovations in the forest pathogenic fungi Armillaria.</title>
        <authorList>
            <person name="Sipos G."/>
            <person name="Prasanna A.N."/>
            <person name="Walter M.C."/>
            <person name="O'Connor E."/>
            <person name="Balint B."/>
            <person name="Krizsan K."/>
            <person name="Kiss B."/>
            <person name="Hess J."/>
            <person name="Varga T."/>
            <person name="Slot J."/>
            <person name="Riley R."/>
            <person name="Boka B."/>
            <person name="Rigling D."/>
            <person name="Barry K."/>
            <person name="Lee J."/>
            <person name="Mihaltcheva S."/>
            <person name="LaButti K."/>
            <person name="Lipzen A."/>
            <person name="Waldron R."/>
            <person name="Moloney N.M."/>
            <person name="Sperisen C."/>
            <person name="Kredics L."/>
            <person name="Vagvoelgyi C."/>
            <person name="Patrignani A."/>
            <person name="Fitzpatrick D."/>
            <person name="Nagy I."/>
            <person name="Doyle S."/>
            <person name="Anderson J.B."/>
            <person name="Grigoriev I.V."/>
            <person name="Gueldener U."/>
            <person name="Muensterkoetter M."/>
            <person name="Nagy L.G."/>
        </authorList>
    </citation>
    <scope>NUCLEOTIDE SEQUENCE [LARGE SCALE GENOMIC DNA]</scope>
    <source>
        <strain evidence="3">C18/9</strain>
    </source>
</reference>
<organism evidence="2 3">
    <name type="scientific">Armillaria ostoyae</name>
    <name type="common">Armillaria root rot fungus</name>
    <dbReference type="NCBI Taxonomy" id="47428"/>
    <lineage>
        <taxon>Eukaryota</taxon>
        <taxon>Fungi</taxon>
        <taxon>Dikarya</taxon>
        <taxon>Basidiomycota</taxon>
        <taxon>Agaricomycotina</taxon>
        <taxon>Agaricomycetes</taxon>
        <taxon>Agaricomycetidae</taxon>
        <taxon>Agaricales</taxon>
        <taxon>Marasmiineae</taxon>
        <taxon>Physalacriaceae</taxon>
        <taxon>Armillaria</taxon>
    </lineage>
</organism>
<evidence type="ECO:0000256" key="1">
    <source>
        <dbReference type="PROSITE-ProRule" id="PRU00023"/>
    </source>
</evidence>
<dbReference type="SMART" id="SM00248">
    <property type="entry name" value="ANK"/>
    <property type="match status" value="1"/>
</dbReference>
<gene>
    <name evidence="2" type="ORF">ARMOST_06215</name>
</gene>
<name>A0A284R2B1_ARMOS</name>
<keyword evidence="3" id="KW-1185">Reference proteome</keyword>